<name>A0A839GTH9_9BACT</name>
<evidence type="ECO:0000313" key="3">
    <source>
        <dbReference type="Proteomes" id="UP000563094"/>
    </source>
</evidence>
<keyword evidence="3" id="KW-1185">Reference proteome</keyword>
<comment type="caution">
    <text evidence="2">The sequence shown here is derived from an EMBL/GenBank/DDBJ whole genome shotgun (WGS) entry which is preliminary data.</text>
</comment>
<dbReference type="EMBL" id="JACJIQ010000006">
    <property type="protein sequence ID" value="MBA9077091.1"/>
    <property type="molecule type" value="Genomic_DNA"/>
</dbReference>
<organism evidence="2 3">
    <name type="scientific">Rufibacter quisquiliarum</name>
    <dbReference type="NCBI Taxonomy" id="1549639"/>
    <lineage>
        <taxon>Bacteria</taxon>
        <taxon>Pseudomonadati</taxon>
        <taxon>Bacteroidota</taxon>
        <taxon>Cytophagia</taxon>
        <taxon>Cytophagales</taxon>
        <taxon>Hymenobacteraceae</taxon>
        <taxon>Rufibacter</taxon>
    </lineage>
</organism>
<dbReference type="AlphaFoldDB" id="A0A839GTH9"/>
<dbReference type="Proteomes" id="UP000563094">
    <property type="component" value="Unassembled WGS sequence"/>
</dbReference>
<sequence>MSVAYNEGVEEAQESVPFILARDHRTLLKLKEAIVDFTFLSEKPFVGPDAIRDFVRQNCGEGESIPDSPFAAYSGLGHLLKRAGAPVFEWSDLPDFLSSEFYSSSVTPERNIELIFHLKTLRDEESPKEVQDLLLKKTPFLLTHKGALEKPSDIYFPTADDSNWNSPDSEIQFLHPGLQVWLQENQSFREWVESLGVFERTDEAFLKKNILKDPEKYGTVENTLPTILNIFNLYSHHKLDTELFQKLSKLRILTQEGTMRPAASCYFSNAYHPRLPLEGILLEDMYVSEKYLPASADKGEWKRFFKFMGVREGIELIGSEAKTSVAALRQAYGMKEEYFDAPERSFKPLVRTFKPDEYSNLWSLLFIKDTEELPFAKLFWADVIQNLEPFDLIAPATAFWGDEGHRGKLVGTEVQSYLDWFVRHIPSIPTLTGECLPASEVFLNTEEMLELGGSYLPIFNGEQLSPEWRSFFKFRDVMKVGDYLLLLSKIAADTTEQGKLKPENKKRVQEMFGLLLDRCGHWGRAEATLLEEWAGSASLPDTSLELAPCTDLHYFLDGSPAIFLGEFRFLNLSAENSQHPNLERLLSLLQIRLIRQSDLMMVPEGQRQAVTLRKRLKTILPYLGEWIKKSQPEGVEVAPSRLEERVESLTMYEVDRMTVHFGQDWTKSVNVHLDGSVLVVASPWNSNKVFLQLAEKLSSFLGVKGYARQLEFLLRAENQEVREFFTEENISLPDVPEEIEPVPTSSEGQGQDSPQTLPLTEETISSLGIGSLEELARLRQTRDFSQFFHESTPTLEMFQKAMEKIARAKARILAHLNNLPEYTCTDSEDLAPSIIGGIRKGDRDIYIITRPSDNGEVIVYYPAEMDALEYEEAELWYENGVDLPEKMTLGKLLRSTEFNRIPV</sequence>
<reference evidence="2 3" key="1">
    <citation type="submission" date="2020-08" db="EMBL/GenBank/DDBJ databases">
        <title>Genomic Encyclopedia of Type Strains, Phase IV (KMG-IV): sequencing the most valuable type-strain genomes for metagenomic binning, comparative biology and taxonomic classification.</title>
        <authorList>
            <person name="Goeker M."/>
        </authorList>
    </citation>
    <scope>NUCLEOTIDE SEQUENCE [LARGE SCALE GENOMIC DNA]</scope>
    <source>
        <strain evidence="2 3">DSM 29854</strain>
    </source>
</reference>
<evidence type="ECO:0000256" key="1">
    <source>
        <dbReference type="SAM" id="MobiDB-lite"/>
    </source>
</evidence>
<proteinExistence type="predicted"/>
<protein>
    <submittedName>
        <fullName evidence="2">Uncharacterized protein</fullName>
    </submittedName>
</protein>
<feature type="region of interest" description="Disordered" evidence="1">
    <location>
        <begin position="736"/>
        <end position="757"/>
    </location>
</feature>
<evidence type="ECO:0000313" key="2">
    <source>
        <dbReference type="EMBL" id="MBA9077091.1"/>
    </source>
</evidence>
<feature type="compositionally biased region" description="Polar residues" evidence="1">
    <location>
        <begin position="743"/>
        <end position="757"/>
    </location>
</feature>
<accession>A0A839GTH9</accession>
<gene>
    <name evidence="2" type="ORF">FHS90_001802</name>
</gene>